<dbReference type="AlphaFoldDB" id="L7KNI3"/>
<dbReference type="InterPro" id="IPR007362">
    <property type="entry name" value="DUF429"/>
</dbReference>
<dbReference type="EMBL" id="BANR01000024">
    <property type="protein sequence ID" value="GAC50430.1"/>
    <property type="molecule type" value="Genomic_DNA"/>
</dbReference>
<accession>L7KNI3</accession>
<proteinExistence type="predicted"/>
<comment type="caution">
    <text evidence="1">The sequence shown here is derived from an EMBL/GenBank/DDBJ whole genome shotgun (WGS) entry which is preliminary data.</text>
</comment>
<dbReference type="RefSeq" id="WP_005178195.1">
    <property type="nucleotide sequence ID" value="NZ_BANR01000024.1"/>
</dbReference>
<reference evidence="1 2" key="1">
    <citation type="submission" date="2012-12" db="EMBL/GenBank/DDBJ databases">
        <title>Whole genome shotgun sequence of Gordonia aichiensis NBRC 108223.</title>
        <authorList>
            <person name="Isaki-Nakamura S."/>
            <person name="Hosoyama A."/>
            <person name="Tsuchikane K."/>
            <person name="Ando Y."/>
            <person name="Baba S."/>
            <person name="Ohji S."/>
            <person name="Hamada M."/>
            <person name="Tamura T."/>
            <person name="Yamazoe A."/>
            <person name="Yamazaki S."/>
            <person name="Fujita N."/>
        </authorList>
    </citation>
    <scope>NUCLEOTIDE SEQUENCE [LARGE SCALE GENOMIC DNA]</scope>
    <source>
        <strain evidence="1 2">NBRC 108223</strain>
    </source>
</reference>
<evidence type="ECO:0008006" key="3">
    <source>
        <dbReference type="Google" id="ProtNLM"/>
    </source>
</evidence>
<name>L7KNI3_9ACTN</name>
<dbReference type="Proteomes" id="UP000010988">
    <property type="component" value="Unassembled WGS sequence"/>
</dbReference>
<keyword evidence="2" id="KW-1185">Reference proteome</keyword>
<dbReference type="Pfam" id="PF04250">
    <property type="entry name" value="DUF429"/>
    <property type="match status" value="1"/>
</dbReference>
<evidence type="ECO:0000313" key="1">
    <source>
        <dbReference type="EMBL" id="GAC50430.1"/>
    </source>
</evidence>
<gene>
    <name evidence="1" type="ORF">GOACH_24_00510</name>
</gene>
<organism evidence="1 2">
    <name type="scientific">Gordonia aichiensis NBRC 108223</name>
    <dbReference type="NCBI Taxonomy" id="1220583"/>
    <lineage>
        <taxon>Bacteria</taxon>
        <taxon>Bacillati</taxon>
        <taxon>Actinomycetota</taxon>
        <taxon>Actinomycetes</taxon>
        <taxon>Mycobacteriales</taxon>
        <taxon>Gordoniaceae</taxon>
        <taxon>Gordonia</taxon>
    </lineage>
</organism>
<sequence>MLTAGVDLSASPASTAVAVVEWRGHDARLRELVTPAADSTIRELVEESDRCGIDSPFGWPEAFVDFVAGHHRGTTAAGSRLDDIARRRPLAYRRTDMYLVEHGLGRPLSVSADQIAHVAFRCAGLLADLGVTDRVDGWAVEAYPAGALKHWGLTSRGYKRSGNRAVLQILCADLQAAAPWLDLGPHVNLMRHDDNAFDAVITALIARAASLGATTLPDEFDTPIAQREGWIHVPTGRLDDLL</sequence>
<dbReference type="STRING" id="1220583.GOACH_24_00510"/>
<evidence type="ECO:0000313" key="2">
    <source>
        <dbReference type="Proteomes" id="UP000010988"/>
    </source>
</evidence>
<protein>
    <recommendedName>
        <fullName evidence="3">DUF429 domain-containing protein</fullName>
    </recommendedName>
</protein>
<dbReference type="eggNOG" id="COG2410">
    <property type="taxonomic scope" value="Bacteria"/>
</dbReference>